<gene>
    <name evidence="1" type="ORF">rsdtw13_39520</name>
</gene>
<keyword evidence="2" id="KW-1185">Reference proteome</keyword>
<comment type="caution">
    <text evidence="1">The sequence shown here is derived from an EMBL/GenBank/DDBJ whole genome shotgun (WGS) entry which is preliminary data.</text>
</comment>
<proteinExistence type="predicted"/>
<protein>
    <submittedName>
        <fullName evidence="1">Uncharacterized protein</fullName>
    </submittedName>
</protein>
<dbReference type="EMBL" id="BROD01000001">
    <property type="protein sequence ID" value="GKX68694.1"/>
    <property type="molecule type" value="Genomic_DNA"/>
</dbReference>
<evidence type="ECO:0000313" key="1">
    <source>
        <dbReference type="EMBL" id="GKX68694.1"/>
    </source>
</evidence>
<accession>A0ACB5RHZ5</accession>
<evidence type="ECO:0000313" key="2">
    <source>
        <dbReference type="Proteomes" id="UP001058074"/>
    </source>
</evidence>
<organism evidence="1 2">
    <name type="scientific">Inconstantimicrobium mannanitabidum</name>
    <dbReference type="NCBI Taxonomy" id="1604901"/>
    <lineage>
        <taxon>Bacteria</taxon>
        <taxon>Bacillati</taxon>
        <taxon>Bacillota</taxon>
        <taxon>Clostridia</taxon>
        <taxon>Eubacteriales</taxon>
        <taxon>Clostridiaceae</taxon>
        <taxon>Inconstantimicrobium</taxon>
    </lineage>
</organism>
<sequence length="69" mass="7811">MRGKIIDINNLEAFIALEDGNTLQIPLSRLPIHHHVGETVEIDSDFYSSFSSTSLAHDTIHKDNLIDFF</sequence>
<reference evidence="1" key="1">
    <citation type="journal article" date="2025" name="Int. J. Syst. Evol. Microbiol.">
        <title>Inconstantimicrobium mannanitabidum sp. nov., a novel member of the family Clostridiaceae isolated from anoxic soil under the treatment of reductive soil disinfestation.</title>
        <authorList>
            <person name="Ueki A."/>
            <person name="Tonouchi A."/>
            <person name="Honma S."/>
            <person name="Kaku N."/>
            <person name="Ueki K."/>
        </authorList>
    </citation>
    <scope>NUCLEOTIDE SEQUENCE</scope>
    <source>
        <strain evidence="1">TW13</strain>
    </source>
</reference>
<name>A0ACB5RHZ5_9CLOT</name>
<dbReference type="Proteomes" id="UP001058074">
    <property type="component" value="Unassembled WGS sequence"/>
</dbReference>